<dbReference type="SUPFAM" id="SSF46785">
    <property type="entry name" value="Winged helix' DNA-binding domain"/>
    <property type="match status" value="1"/>
</dbReference>
<keyword evidence="1" id="KW-0805">Transcription regulation</keyword>
<reference evidence="5 6" key="1">
    <citation type="submission" date="2019-06" db="EMBL/GenBank/DDBJ databases">
        <title>Sorghum-associated microbial communities from plants grown in Nebraska, USA.</title>
        <authorList>
            <person name="Schachtman D."/>
        </authorList>
    </citation>
    <scope>NUCLEOTIDE SEQUENCE [LARGE SCALE GENOMIC DNA]</scope>
    <source>
        <strain evidence="5 6">2482</strain>
    </source>
</reference>
<keyword evidence="6" id="KW-1185">Reference proteome</keyword>
<dbReference type="Proteomes" id="UP000319671">
    <property type="component" value="Unassembled WGS sequence"/>
</dbReference>
<feature type="domain" description="HTH gntR-type" evidence="4">
    <location>
        <begin position="8"/>
        <end position="75"/>
    </location>
</feature>
<dbReference type="SMART" id="SM00895">
    <property type="entry name" value="FCD"/>
    <property type="match status" value="1"/>
</dbReference>
<evidence type="ECO:0000256" key="1">
    <source>
        <dbReference type="ARBA" id="ARBA00023015"/>
    </source>
</evidence>
<dbReference type="PANTHER" id="PTHR43537">
    <property type="entry name" value="TRANSCRIPTIONAL REGULATOR, GNTR FAMILY"/>
    <property type="match status" value="1"/>
</dbReference>
<dbReference type="InterPro" id="IPR036388">
    <property type="entry name" value="WH-like_DNA-bd_sf"/>
</dbReference>
<dbReference type="InterPro" id="IPR000524">
    <property type="entry name" value="Tscrpt_reg_HTH_GntR"/>
</dbReference>
<protein>
    <submittedName>
        <fullName evidence="5">DNA-binding GntR family transcriptional regulator</fullName>
    </submittedName>
</protein>
<keyword evidence="3" id="KW-0804">Transcription</keyword>
<evidence type="ECO:0000259" key="4">
    <source>
        <dbReference type="PROSITE" id="PS50949"/>
    </source>
</evidence>
<name>A0A561DNY6_9BACI</name>
<evidence type="ECO:0000256" key="2">
    <source>
        <dbReference type="ARBA" id="ARBA00023125"/>
    </source>
</evidence>
<evidence type="ECO:0000256" key="3">
    <source>
        <dbReference type="ARBA" id="ARBA00023163"/>
    </source>
</evidence>
<gene>
    <name evidence="5" type="ORF">FB550_103256</name>
</gene>
<dbReference type="Gene3D" id="1.10.10.10">
    <property type="entry name" value="Winged helix-like DNA-binding domain superfamily/Winged helix DNA-binding domain"/>
    <property type="match status" value="1"/>
</dbReference>
<dbReference type="PROSITE" id="PS50949">
    <property type="entry name" value="HTH_GNTR"/>
    <property type="match status" value="1"/>
</dbReference>
<dbReference type="RefSeq" id="WP_144563601.1">
    <property type="nucleotide sequence ID" value="NZ_VIVN01000003.1"/>
</dbReference>
<comment type="caution">
    <text evidence="5">The sequence shown here is derived from an EMBL/GenBank/DDBJ whole genome shotgun (WGS) entry which is preliminary data.</text>
</comment>
<dbReference type="PANTHER" id="PTHR43537:SF45">
    <property type="entry name" value="GNTR FAMILY REGULATORY PROTEIN"/>
    <property type="match status" value="1"/>
</dbReference>
<dbReference type="GO" id="GO:0003677">
    <property type="term" value="F:DNA binding"/>
    <property type="evidence" value="ECO:0007669"/>
    <property type="project" value="UniProtKB-KW"/>
</dbReference>
<dbReference type="SMART" id="SM00345">
    <property type="entry name" value="HTH_GNTR"/>
    <property type="match status" value="1"/>
</dbReference>
<accession>A0A561DNY6</accession>
<evidence type="ECO:0000313" key="5">
    <source>
        <dbReference type="EMBL" id="TWE05081.1"/>
    </source>
</evidence>
<dbReference type="Gene3D" id="1.20.120.530">
    <property type="entry name" value="GntR ligand-binding domain-like"/>
    <property type="match status" value="1"/>
</dbReference>
<dbReference type="Pfam" id="PF00392">
    <property type="entry name" value="GntR"/>
    <property type="match status" value="1"/>
</dbReference>
<dbReference type="InterPro" id="IPR008920">
    <property type="entry name" value="TF_FadR/GntR_C"/>
</dbReference>
<dbReference type="Pfam" id="PF07729">
    <property type="entry name" value="FCD"/>
    <property type="match status" value="1"/>
</dbReference>
<dbReference type="AlphaFoldDB" id="A0A561DNY6"/>
<keyword evidence="2 5" id="KW-0238">DNA-binding</keyword>
<organism evidence="5 6">
    <name type="scientific">Neobacillus bataviensis</name>
    <dbReference type="NCBI Taxonomy" id="220685"/>
    <lineage>
        <taxon>Bacteria</taxon>
        <taxon>Bacillati</taxon>
        <taxon>Bacillota</taxon>
        <taxon>Bacilli</taxon>
        <taxon>Bacillales</taxon>
        <taxon>Bacillaceae</taxon>
        <taxon>Neobacillus</taxon>
    </lineage>
</organism>
<sequence>MKRSIVNKSLSDQIHEALRDLIIKGELRPGDRILELEIARDFGVSQAPVREALLKLAEEDLVVSIRYKGTFVSNISMVETEELYCFRIIMEELAIKRSLERLKAGDLRDLENFYIEMVRAGETNDLDSLRVADINFHSKIFHMAEHKFMYSVWETLVSKLNRIWYLTSQACFINLSEVAAIHEPFLNAIKSHDLNGCIKALHEHIDYEKNKSF</sequence>
<proteinExistence type="predicted"/>
<dbReference type="GO" id="GO:0003700">
    <property type="term" value="F:DNA-binding transcription factor activity"/>
    <property type="evidence" value="ECO:0007669"/>
    <property type="project" value="InterPro"/>
</dbReference>
<dbReference type="InterPro" id="IPR036390">
    <property type="entry name" value="WH_DNA-bd_sf"/>
</dbReference>
<dbReference type="EMBL" id="VIVN01000003">
    <property type="protein sequence ID" value="TWE05081.1"/>
    <property type="molecule type" value="Genomic_DNA"/>
</dbReference>
<dbReference type="CDD" id="cd07377">
    <property type="entry name" value="WHTH_GntR"/>
    <property type="match status" value="1"/>
</dbReference>
<dbReference type="SUPFAM" id="SSF48008">
    <property type="entry name" value="GntR ligand-binding domain-like"/>
    <property type="match status" value="1"/>
</dbReference>
<dbReference type="InterPro" id="IPR011711">
    <property type="entry name" value="GntR_C"/>
</dbReference>
<evidence type="ECO:0000313" key="6">
    <source>
        <dbReference type="Proteomes" id="UP000319671"/>
    </source>
</evidence>